<dbReference type="STRING" id="477680.SAMN05421788_1125"/>
<proteinExistence type="predicted"/>
<dbReference type="Pfam" id="PF20118">
    <property type="entry name" value="DUF6508"/>
    <property type="match status" value="1"/>
</dbReference>
<protein>
    <submittedName>
        <fullName evidence="1">Uncharacterized protein</fullName>
    </submittedName>
</protein>
<dbReference type="AlphaFoldDB" id="A0A1N7RD86"/>
<evidence type="ECO:0000313" key="2">
    <source>
        <dbReference type="Proteomes" id="UP000186917"/>
    </source>
</evidence>
<dbReference type="OrthoDB" id="671953at2"/>
<reference evidence="2" key="1">
    <citation type="submission" date="2017-01" db="EMBL/GenBank/DDBJ databases">
        <authorList>
            <person name="Varghese N."/>
            <person name="Submissions S."/>
        </authorList>
    </citation>
    <scope>NUCLEOTIDE SEQUENCE [LARGE SCALE GENOMIC DNA]</scope>
    <source>
        <strain evidence="2">DSM 21054</strain>
    </source>
</reference>
<dbReference type="RefSeq" id="WP_076382089.1">
    <property type="nucleotide sequence ID" value="NZ_AP017422.1"/>
</dbReference>
<organism evidence="1 2">
    <name type="scientific">Filimonas lacunae</name>
    <dbReference type="NCBI Taxonomy" id="477680"/>
    <lineage>
        <taxon>Bacteria</taxon>
        <taxon>Pseudomonadati</taxon>
        <taxon>Bacteroidota</taxon>
        <taxon>Chitinophagia</taxon>
        <taxon>Chitinophagales</taxon>
        <taxon>Chitinophagaceae</taxon>
        <taxon>Filimonas</taxon>
    </lineage>
</organism>
<name>A0A1N7RD86_9BACT</name>
<accession>A0A1N7RD86</accession>
<gene>
    <name evidence="1" type="ORF">SAMN05421788_1125</name>
</gene>
<dbReference type="Proteomes" id="UP000186917">
    <property type="component" value="Unassembled WGS sequence"/>
</dbReference>
<evidence type="ECO:0000313" key="1">
    <source>
        <dbReference type="EMBL" id="SIT33019.1"/>
    </source>
</evidence>
<sequence>MKNFTSYQLHGIGQLLTYKQSLTPDENTHHLSFKTLLKTAPGSFLKKQVQAFVNIFCEHQLADTDYDIIQQHTAKYPNPEHHIQHMPLEVVLKTLTYIIWTDRIVDGYLFAKVHDRTMYWLLTRLEALLPSGNHTTNTATT</sequence>
<keyword evidence="2" id="KW-1185">Reference proteome</keyword>
<dbReference type="EMBL" id="FTOR01000012">
    <property type="protein sequence ID" value="SIT33019.1"/>
    <property type="molecule type" value="Genomic_DNA"/>
</dbReference>
<dbReference type="InterPro" id="IPR045425">
    <property type="entry name" value="DUF6508"/>
</dbReference>